<evidence type="ECO:0000256" key="2">
    <source>
        <dbReference type="ARBA" id="ARBA00023015"/>
    </source>
</evidence>
<dbReference type="InterPro" id="IPR005119">
    <property type="entry name" value="LysR_subst-bd"/>
</dbReference>
<dbReference type="FunFam" id="1.10.10.10:FF:000001">
    <property type="entry name" value="LysR family transcriptional regulator"/>
    <property type="match status" value="1"/>
</dbReference>
<dbReference type="EMBL" id="CP025003">
    <property type="protein sequence ID" value="ATZ93269.1"/>
    <property type="molecule type" value="Genomic_DNA"/>
</dbReference>
<dbReference type="SUPFAM" id="SSF46785">
    <property type="entry name" value="Winged helix' DNA-binding domain"/>
    <property type="match status" value="1"/>
</dbReference>
<gene>
    <name evidence="6" type="ORF">CVE23_04325</name>
</gene>
<dbReference type="Proteomes" id="UP000231901">
    <property type="component" value="Chromosome"/>
</dbReference>
<evidence type="ECO:0000313" key="7">
    <source>
        <dbReference type="Proteomes" id="UP000231901"/>
    </source>
</evidence>
<protein>
    <submittedName>
        <fullName evidence="6">LysR family transcriptional regulator</fullName>
    </submittedName>
</protein>
<evidence type="ECO:0000256" key="3">
    <source>
        <dbReference type="ARBA" id="ARBA00023125"/>
    </source>
</evidence>
<dbReference type="RefSeq" id="WP_100848974.1">
    <property type="nucleotide sequence ID" value="NZ_BMJF01000003.1"/>
</dbReference>
<keyword evidence="2" id="KW-0805">Transcription regulation</keyword>
<dbReference type="AlphaFoldDB" id="A0A2K8QIE1"/>
<dbReference type="PANTHER" id="PTHR30419">
    <property type="entry name" value="HTH-TYPE TRANSCRIPTIONAL REGULATOR YBHD"/>
    <property type="match status" value="1"/>
</dbReference>
<evidence type="ECO:0000256" key="1">
    <source>
        <dbReference type="ARBA" id="ARBA00009437"/>
    </source>
</evidence>
<evidence type="ECO:0000256" key="4">
    <source>
        <dbReference type="ARBA" id="ARBA00023163"/>
    </source>
</evidence>
<dbReference type="InterPro" id="IPR050950">
    <property type="entry name" value="HTH-type_LysR_regulators"/>
</dbReference>
<dbReference type="InterPro" id="IPR000847">
    <property type="entry name" value="LysR_HTH_N"/>
</dbReference>
<dbReference type="Pfam" id="PF00126">
    <property type="entry name" value="HTH_1"/>
    <property type="match status" value="1"/>
</dbReference>
<reference evidence="7" key="1">
    <citation type="journal article" date="2018" name="Genome Announc.">
        <title>Complete genome sequence of a Dickeya fangzhongdai type strain causing bleeding canker of pear tree trunks.</title>
        <authorList>
            <person name="Zhao Y."/>
            <person name="Tian Y."/>
            <person name="Li X."/>
            <person name="Hu B."/>
        </authorList>
    </citation>
    <scope>NUCLEOTIDE SEQUENCE [LARGE SCALE GENOMIC DNA]</scope>
    <source>
        <strain evidence="7">DSM 101947</strain>
    </source>
</reference>
<proteinExistence type="inferred from homology"/>
<accession>A0A2K8QIE1</accession>
<dbReference type="PROSITE" id="PS50931">
    <property type="entry name" value="HTH_LYSR"/>
    <property type="match status" value="1"/>
</dbReference>
<dbReference type="Pfam" id="PF03466">
    <property type="entry name" value="LysR_substrate"/>
    <property type="match status" value="1"/>
</dbReference>
<dbReference type="KEGG" id="dfn:CVE23_04325"/>
<sequence length="307" mass="34193">MTARYLQDTALRYFLEVVRCGSISEAALRLNVAGSAISRQVSGLEDRLNTTLFERRKSGMTPTAAGELLAAYAFRNQLETEQVTQEIRELQGLRRGDVRIVSTAGFSLDFIPMAIASFRQHYPYIRFQLLVATAEEVARRLNEGESDIGLTFSQIPTANIHVAYRLHSPLVAVMQRYHPLAEKSSLRLSQLAGYPLGVPVRHILTRRLFDACCSRQGLLIDPAFETTSISALLAFARYCDGVVISTELVVRQYLKDHDMVAVPITGQDLNGLNIELNTLAGRTLPKAVSAFTDHLIQIMEQEQQPEA</sequence>
<dbReference type="InterPro" id="IPR036390">
    <property type="entry name" value="WH_DNA-bd_sf"/>
</dbReference>
<dbReference type="Gene3D" id="3.40.190.290">
    <property type="match status" value="1"/>
</dbReference>
<name>A0A2K8QIE1_9GAMM</name>
<comment type="similarity">
    <text evidence="1">Belongs to the LysR transcriptional regulatory family.</text>
</comment>
<keyword evidence="4" id="KW-0804">Transcription</keyword>
<dbReference type="InterPro" id="IPR036388">
    <property type="entry name" value="WH-like_DNA-bd_sf"/>
</dbReference>
<evidence type="ECO:0000313" key="6">
    <source>
        <dbReference type="EMBL" id="ATZ93269.1"/>
    </source>
</evidence>
<dbReference type="Gene3D" id="1.10.10.10">
    <property type="entry name" value="Winged helix-like DNA-binding domain superfamily/Winged helix DNA-binding domain"/>
    <property type="match status" value="1"/>
</dbReference>
<organism evidence="6 7">
    <name type="scientific">Dickeya fangzhongdai</name>
    <dbReference type="NCBI Taxonomy" id="1778540"/>
    <lineage>
        <taxon>Bacteria</taxon>
        <taxon>Pseudomonadati</taxon>
        <taxon>Pseudomonadota</taxon>
        <taxon>Gammaproteobacteria</taxon>
        <taxon>Enterobacterales</taxon>
        <taxon>Pectobacteriaceae</taxon>
        <taxon>Dickeya</taxon>
    </lineage>
</organism>
<dbReference type="PANTHER" id="PTHR30419:SF8">
    <property type="entry name" value="NITROGEN ASSIMILATION TRANSCRIPTIONAL ACTIVATOR-RELATED"/>
    <property type="match status" value="1"/>
</dbReference>
<dbReference type="GO" id="GO:0005829">
    <property type="term" value="C:cytosol"/>
    <property type="evidence" value="ECO:0007669"/>
    <property type="project" value="TreeGrafter"/>
</dbReference>
<dbReference type="SUPFAM" id="SSF53850">
    <property type="entry name" value="Periplasmic binding protein-like II"/>
    <property type="match status" value="1"/>
</dbReference>
<dbReference type="GO" id="GO:0003677">
    <property type="term" value="F:DNA binding"/>
    <property type="evidence" value="ECO:0007669"/>
    <property type="project" value="UniProtKB-KW"/>
</dbReference>
<dbReference type="GO" id="GO:0003700">
    <property type="term" value="F:DNA-binding transcription factor activity"/>
    <property type="evidence" value="ECO:0007669"/>
    <property type="project" value="InterPro"/>
</dbReference>
<keyword evidence="3" id="KW-0238">DNA-binding</keyword>
<dbReference type="GeneID" id="66563567"/>
<evidence type="ECO:0000259" key="5">
    <source>
        <dbReference type="PROSITE" id="PS50931"/>
    </source>
</evidence>
<keyword evidence="7" id="KW-1185">Reference proteome</keyword>
<feature type="domain" description="HTH lysR-type" evidence="5">
    <location>
        <begin position="1"/>
        <end position="63"/>
    </location>
</feature>